<reference evidence="2 3" key="1">
    <citation type="submission" date="2023-08" db="EMBL/GenBank/DDBJ databases">
        <title>Oxalobacteraceae gen .nov., isolated from river sludge outside the plant.</title>
        <authorList>
            <person name="Zhao S.Y."/>
        </authorList>
    </citation>
    <scope>NUCLEOTIDE SEQUENCE [LARGE SCALE GENOMIC DNA]</scope>
    <source>
        <strain evidence="2 3">R-40</strain>
    </source>
</reference>
<keyword evidence="1" id="KW-1133">Transmembrane helix</keyword>
<proteinExistence type="predicted"/>
<sequence length="148" mass="16265">MNLTREDLLAAASAGIIPYKQVDTMLVFLRHREAVNVREAEHEQQKGQQTTRRGSKGLLMLVLAVIGIGAAAMLSAINMGLVPDARFSFDALNVQNLQWFIGLYALFTLIVVAWTERSRISGMVRVLITALLALAPLAVFASHKLHVL</sequence>
<dbReference type="EMBL" id="JAUYVH010000011">
    <property type="protein sequence ID" value="MDQ9171691.1"/>
    <property type="molecule type" value="Genomic_DNA"/>
</dbReference>
<keyword evidence="1" id="KW-0812">Transmembrane</keyword>
<comment type="caution">
    <text evidence="2">The sequence shown here is derived from an EMBL/GenBank/DDBJ whole genome shotgun (WGS) entry which is preliminary data.</text>
</comment>
<evidence type="ECO:0000256" key="1">
    <source>
        <dbReference type="SAM" id="Phobius"/>
    </source>
</evidence>
<accession>A0ABU1BTG3</accession>
<keyword evidence="3" id="KW-1185">Reference proteome</keyword>
<gene>
    <name evidence="2" type="ORF">Q8A64_14855</name>
</gene>
<feature type="transmembrane region" description="Helical" evidence="1">
    <location>
        <begin position="97"/>
        <end position="115"/>
    </location>
</feature>
<dbReference type="Proteomes" id="UP001225596">
    <property type="component" value="Unassembled WGS sequence"/>
</dbReference>
<name>A0ABU1BTG3_9BURK</name>
<evidence type="ECO:0000313" key="3">
    <source>
        <dbReference type="Proteomes" id="UP001225596"/>
    </source>
</evidence>
<dbReference type="RefSeq" id="WP_338437629.1">
    <property type="nucleotide sequence ID" value="NZ_JAUYVH010000011.1"/>
</dbReference>
<feature type="transmembrane region" description="Helical" evidence="1">
    <location>
        <begin position="122"/>
        <end position="141"/>
    </location>
</feature>
<evidence type="ECO:0000313" key="2">
    <source>
        <dbReference type="EMBL" id="MDQ9171691.1"/>
    </source>
</evidence>
<feature type="transmembrane region" description="Helical" evidence="1">
    <location>
        <begin position="58"/>
        <end position="77"/>
    </location>
</feature>
<protein>
    <submittedName>
        <fullName evidence="2">Uncharacterized protein</fullName>
    </submittedName>
</protein>
<keyword evidence="1" id="KW-0472">Membrane</keyword>
<organism evidence="2 3">
    <name type="scientific">Keguizhuia sedimenti</name>
    <dbReference type="NCBI Taxonomy" id="3064264"/>
    <lineage>
        <taxon>Bacteria</taxon>
        <taxon>Pseudomonadati</taxon>
        <taxon>Pseudomonadota</taxon>
        <taxon>Betaproteobacteria</taxon>
        <taxon>Burkholderiales</taxon>
        <taxon>Oxalobacteraceae</taxon>
        <taxon>Keguizhuia</taxon>
    </lineage>
</organism>